<feature type="domain" description="DUF8196" evidence="2">
    <location>
        <begin position="158"/>
        <end position="269"/>
    </location>
</feature>
<dbReference type="EMBL" id="PGTN01000005">
    <property type="protein sequence ID" value="PJF48815.1"/>
    <property type="molecule type" value="Genomic_DNA"/>
</dbReference>
<comment type="caution">
    <text evidence="3">The sequence shown here is derived from an EMBL/GenBank/DDBJ whole genome shotgun (WGS) entry which is preliminary data.</text>
</comment>
<accession>A0A2M8QG68</accession>
<keyword evidence="1" id="KW-0175">Coiled coil</keyword>
<sequence>MNKAEMTQRLERAFPTEQAGVLAEVIYDAYDALVKASDFSELKATVTELVEAQKRTEQRVAELAEAQKHTDQRVAELAEAQKHTDQRVAELAEAQKRTEQRVAELAEAQKHTDQRVAELAEAQRQTSDQLRDLIGVVRGLATEVGSLSRTMSYSLENEAYRLLPDLLRRNFGLEIEQKLVRTEINGEEINLFGRARRNGQTVLIVGESKLRLDMRSAERQEVFEQLERKVAAVREAYPGQEIMPVLITHYARPAFLQEAQARGVQVFQSFEW</sequence>
<reference evidence="3 4" key="1">
    <citation type="submission" date="2017-11" db="EMBL/GenBank/DDBJ databases">
        <title>Evolution of Phototrophy in the Chloroflexi Phylum Driven by Horizontal Gene Transfer.</title>
        <authorList>
            <person name="Ward L.M."/>
            <person name="Hemp J."/>
            <person name="Shih P.M."/>
            <person name="Mcglynn S.E."/>
            <person name="Fischer W."/>
        </authorList>
    </citation>
    <scope>NUCLEOTIDE SEQUENCE [LARGE SCALE GENOMIC DNA]</scope>
    <source>
        <strain evidence="3">JP3_7</strain>
    </source>
</reference>
<evidence type="ECO:0000313" key="4">
    <source>
        <dbReference type="Proteomes" id="UP000230790"/>
    </source>
</evidence>
<evidence type="ECO:0000313" key="3">
    <source>
        <dbReference type="EMBL" id="PJF48815.1"/>
    </source>
</evidence>
<name>A0A2M8QG68_9CHLR</name>
<evidence type="ECO:0000256" key="1">
    <source>
        <dbReference type="SAM" id="Coils"/>
    </source>
</evidence>
<dbReference type="Proteomes" id="UP000230790">
    <property type="component" value="Unassembled WGS sequence"/>
</dbReference>
<proteinExistence type="predicted"/>
<dbReference type="Pfam" id="PF26618">
    <property type="entry name" value="DUF8196"/>
    <property type="match status" value="1"/>
</dbReference>
<dbReference type="PANTHER" id="PTHR38753">
    <property type="entry name" value="SLR1441 PROTEIN"/>
    <property type="match status" value="1"/>
</dbReference>
<dbReference type="AlphaFoldDB" id="A0A2M8QG68"/>
<organism evidence="3 4">
    <name type="scientific">Candidatus Thermofonsia Clade 3 bacterium</name>
    <dbReference type="NCBI Taxonomy" id="2364212"/>
    <lineage>
        <taxon>Bacteria</taxon>
        <taxon>Bacillati</taxon>
        <taxon>Chloroflexota</taxon>
        <taxon>Candidatus Thermofontia</taxon>
        <taxon>Candidatus Thermofonsia Clade 3</taxon>
    </lineage>
</organism>
<dbReference type="InterPro" id="IPR058509">
    <property type="entry name" value="DUF8196"/>
</dbReference>
<feature type="coiled-coil region" evidence="1">
    <location>
        <begin position="46"/>
        <end position="109"/>
    </location>
</feature>
<gene>
    <name evidence="3" type="ORF">CUN48_01275</name>
</gene>
<evidence type="ECO:0000259" key="2">
    <source>
        <dbReference type="Pfam" id="PF26618"/>
    </source>
</evidence>
<protein>
    <recommendedName>
        <fullName evidence="2">DUF8196 domain-containing protein</fullName>
    </recommendedName>
</protein>
<dbReference type="PANTHER" id="PTHR38753:SF1">
    <property type="entry name" value="SLR1441 PROTEIN"/>
    <property type="match status" value="1"/>
</dbReference>